<dbReference type="PANTHER" id="PTHR11785:SF531">
    <property type="entry name" value="LARGE NEUTRAL AMINO ACIDS TRANSPORTER SMALL SUBUNIT 1"/>
    <property type="match status" value="1"/>
</dbReference>
<keyword evidence="2 5" id="KW-0812">Transmembrane</keyword>
<feature type="transmembrane region" description="Helical" evidence="5">
    <location>
        <begin position="107"/>
        <end position="127"/>
    </location>
</feature>
<evidence type="ECO:0000256" key="3">
    <source>
        <dbReference type="ARBA" id="ARBA00022989"/>
    </source>
</evidence>
<name>A0A6J2X2M1_SITOR</name>
<proteinExistence type="predicted"/>
<dbReference type="GO" id="GO:0016020">
    <property type="term" value="C:membrane"/>
    <property type="evidence" value="ECO:0007669"/>
    <property type="project" value="UniProtKB-SubCell"/>
</dbReference>
<keyword evidence="4 5" id="KW-0472">Membrane</keyword>
<protein>
    <submittedName>
        <fullName evidence="7">Large neutral amino acids transporter small subunit 2-like</fullName>
    </submittedName>
</protein>
<accession>A0A6J2X2M1</accession>
<comment type="subcellular location">
    <subcellularLocation>
        <location evidence="1">Membrane</location>
        <topology evidence="1">Multi-pass membrane protein</topology>
    </subcellularLocation>
</comment>
<evidence type="ECO:0000313" key="7">
    <source>
        <dbReference type="RefSeq" id="XP_030745169.1"/>
    </source>
</evidence>
<dbReference type="AlphaFoldDB" id="A0A6J2X2M1"/>
<evidence type="ECO:0000256" key="1">
    <source>
        <dbReference type="ARBA" id="ARBA00004141"/>
    </source>
</evidence>
<evidence type="ECO:0000256" key="4">
    <source>
        <dbReference type="ARBA" id="ARBA00023136"/>
    </source>
</evidence>
<dbReference type="Proteomes" id="UP000504635">
    <property type="component" value="Unplaced"/>
</dbReference>
<evidence type="ECO:0000256" key="2">
    <source>
        <dbReference type="ARBA" id="ARBA00022692"/>
    </source>
</evidence>
<keyword evidence="6" id="KW-1185">Reference proteome</keyword>
<organism evidence="6 7">
    <name type="scientific">Sitophilus oryzae</name>
    <name type="common">Rice weevil</name>
    <name type="synonym">Curculio oryzae</name>
    <dbReference type="NCBI Taxonomy" id="7048"/>
    <lineage>
        <taxon>Eukaryota</taxon>
        <taxon>Metazoa</taxon>
        <taxon>Ecdysozoa</taxon>
        <taxon>Arthropoda</taxon>
        <taxon>Hexapoda</taxon>
        <taxon>Insecta</taxon>
        <taxon>Pterygota</taxon>
        <taxon>Neoptera</taxon>
        <taxon>Endopterygota</taxon>
        <taxon>Coleoptera</taxon>
        <taxon>Polyphaga</taxon>
        <taxon>Cucujiformia</taxon>
        <taxon>Curculionidae</taxon>
        <taxon>Dryophthorinae</taxon>
        <taxon>Sitophilus</taxon>
    </lineage>
</organism>
<sequence length="334" mass="38084">MVQYINPSIRKQGMVFQSKIGKKLRVCMHFCNCYDVKWATRVQDVFTYAKLLALFIIKLMVDINFTRWLELPDLSIEELKISTCYLLAVTFANHLFGPFALSIPVFVALSTFGAVNGILLTSSSLFYAGACNGQMPEILTMIQEKRLTPTPSVLVMALLSALYLTVSDIDVLINYVGFATWLKYSVSVLCLPWLRWKRPDLDRPIKVHLIWPVIYLIATVFVTVVPIVASPYETGMGFLMIFSSVPVYFVCISWKPKPWWLQNFFDSITVSLQSSLLVLGNRKEATIQEWISIKLDPLQYGWKKNQKGNFMPIQSTEDVAPSELLKLIFYNCKG</sequence>
<evidence type="ECO:0000313" key="6">
    <source>
        <dbReference type="Proteomes" id="UP000504635"/>
    </source>
</evidence>
<dbReference type="InterPro" id="IPR002293">
    <property type="entry name" value="AA/rel_permease1"/>
</dbReference>
<feature type="transmembrane region" description="Helical" evidence="5">
    <location>
        <begin position="208"/>
        <end position="229"/>
    </location>
</feature>
<dbReference type="GO" id="GO:0015179">
    <property type="term" value="F:L-amino acid transmembrane transporter activity"/>
    <property type="evidence" value="ECO:0007669"/>
    <property type="project" value="TreeGrafter"/>
</dbReference>
<feature type="transmembrane region" description="Helical" evidence="5">
    <location>
        <begin position="235"/>
        <end position="254"/>
    </location>
</feature>
<gene>
    <name evidence="7" type="primary">LOC115874217</name>
</gene>
<dbReference type="KEGG" id="soy:115874217"/>
<dbReference type="InterPro" id="IPR050598">
    <property type="entry name" value="AminoAcid_Transporter"/>
</dbReference>
<dbReference type="GeneID" id="115874217"/>
<evidence type="ECO:0000256" key="5">
    <source>
        <dbReference type="SAM" id="Phobius"/>
    </source>
</evidence>
<feature type="transmembrane region" description="Helical" evidence="5">
    <location>
        <begin position="172"/>
        <end position="196"/>
    </location>
</feature>
<feature type="transmembrane region" description="Helical" evidence="5">
    <location>
        <begin position="147"/>
        <end position="166"/>
    </location>
</feature>
<dbReference type="OrthoDB" id="10062876at2759"/>
<reference evidence="7" key="1">
    <citation type="submission" date="2025-08" db="UniProtKB">
        <authorList>
            <consortium name="RefSeq"/>
        </authorList>
    </citation>
    <scope>IDENTIFICATION</scope>
    <source>
        <tissue evidence="7">Gonads</tissue>
    </source>
</reference>
<dbReference type="InParanoid" id="A0A6J2X2M1"/>
<dbReference type="PANTHER" id="PTHR11785">
    <property type="entry name" value="AMINO ACID TRANSPORTER"/>
    <property type="match status" value="1"/>
</dbReference>
<dbReference type="Pfam" id="PF13520">
    <property type="entry name" value="AA_permease_2"/>
    <property type="match status" value="1"/>
</dbReference>
<dbReference type="RefSeq" id="XP_030745169.1">
    <property type="nucleotide sequence ID" value="XM_030889309.1"/>
</dbReference>
<keyword evidence="3 5" id="KW-1133">Transmembrane helix</keyword>
<dbReference type="Gene3D" id="1.20.1740.10">
    <property type="entry name" value="Amino acid/polyamine transporter I"/>
    <property type="match status" value="1"/>
</dbReference>
<feature type="non-terminal residue" evidence="7">
    <location>
        <position position="334"/>
    </location>
</feature>